<dbReference type="EMBL" id="JABFAF010000006">
    <property type="protein sequence ID" value="MBA0856733.1"/>
    <property type="molecule type" value="Genomic_DNA"/>
</dbReference>
<reference evidence="2 3" key="1">
    <citation type="journal article" date="2019" name="Genome Biol. Evol.">
        <title>Insights into the evolution of the New World diploid cottons (Gossypium, subgenus Houzingenia) based on genome sequencing.</title>
        <authorList>
            <person name="Grover C.E."/>
            <person name="Arick M.A. 2nd"/>
            <person name="Thrash A."/>
            <person name="Conover J.L."/>
            <person name="Sanders W.S."/>
            <person name="Peterson D.G."/>
            <person name="Frelichowski J.E."/>
            <person name="Scheffler J.A."/>
            <person name="Scheffler B.E."/>
            <person name="Wendel J.F."/>
        </authorList>
    </citation>
    <scope>NUCLEOTIDE SEQUENCE [LARGE SCALE GENOMIC DNA]</scope>
    <source>
        <strain evidence="2">1</strain>
        <tissue evidence="2">Leaf</tissue>
    </source>
</reference>
<dbReference type="Pfam" id="PF13456">
    <property type="entry name" value="RVT_3"/>
    <property type="match status" value="1"/>
</dbReference>
<dbReference type="InterPro" id="IPR002156">
    <property type="entry name" value="RNaseH_domain"/>
</dbReference>
<proteinExistence type="predicted"/>
<evidence type="ECO:0000313" key="3">
    <source>
        <dbReference type="Proteomes" id="UP000593576"/>
    </source>
</evidence>
<dbReference type="GO" id="GO:0003676">
    <property type="term" value="F:nucleic acid binding"/>
    <property type="evidence" value="ECO:0007669"/>
    <property type="project" value="InterPro"/>
</dbReference>
<feature type="domain" description="RNase H type-1" evidence="1">
    <location>
        <begin position="146"/>
        <end position="204"/>
    </location>
</feature>
<dbReference type="OrthoDB" id="994082at2759"/>
<accession>A0A7J9LDK0</accession>
<organism evidence="2 3">
    <name type="scientific">Gossypium schwendimanii</name>
    <name type="common">Cotton</name>
    <dbReference type="NCBI Taxonomy" id="34291"/>
    <lineage>
        <taxon>Eukaryota</taxon>
        <taxon>Viridiplantae</taxon>
        <taxon>Streptophyta</taxon>
        <taxon>Embryophyta</taxon>
        <taxon>Tracheophyta</taxon>
        <taxon>Spermatophyta</taxon>
        <taxon>Magnoliopsida</taxon>
        <taxon>eudicotyledons</taxon>
        <taxon>Gunneridae</taxon>
        <taxon>Pentapetalae</taxon>
        <taxon>rosids</taxon>
        <taxon>malvids</taxon>
        <taxon>Malvales</taxon>
        <taxon>Malvaceae</taxon>
        <taxon>Malvoideae</taxon>
        <taxon>Gossypium</taxon>
    </lineage>
</organism>
<evidence type="ECO:0000259" key="1">
    <source>
        <dbReference type="Pfam" id="PF13456"/>
    </source>
</evidence>
<protein>
    <recommendedName>
        <fullName evidence="1">RNase H type-1 domain-containing protein</fullName>
    </recommendedName>
</protein>
<comment type="caution">
    <text evidence="2">The sequence shown here is derived from an EMBL/GenBank/DDBJ whole genome shotgun (WGS) entry which is preliminary data.</text>
</comment>
<gene>
    <name evidence="2" type="ORF">Goshw_002227</name>
</gene>
<evidence type="ECO:0000313" key="2">
    <source>
        <dbReference type="EMBL" id="MBA0856733.1"/>
    </source>
</evidence>
<dbReference type="GO" id="GO:0004523">
    <property type="term" value="F:RNA-DNA hybrid ribonuclease activity"/>
    <property type="evidence" value="ECO:0007669"/>
    <property type="project" value="InterPro"/>
</dbReference>
<keyword evidence="3" id="KW-1185">Reference proteome</keyword>
<sequence length="233" mass="26295">MRVTAMNSVWLREEKDGELQEMNQGPPNLWRNLRDRIKRESGMTINPILGFNLEGVMSSDFMNYGESLKGLAQMDMAHDLEESSIESTDGKKRPRMDSLDPNVSNTADLLVFNDEQSIAQGKGVVLQIMNAKSSTDPEKYLGLLNMAVEMGLEMDLSTVEVEGDALSVIKKIQNNGEDKSKICAYIKDVQQLKKGFQICWFKHSKNGRHGGTCTSYRRTKYLFLSVLRNSSRC</sequence>
<name>A0A7J9LDK0_GOSSC</name>
<dbReference type="AlphaFoldDB" id="A0A7J9LDK0"/>
<dbReference type="Proteomes" id="UP000593576">
    <property type="component" value="Unassembled WGS sequence"/>
</dbReference>